<dbReference type="NCBIfam" id="TIGR01845">
    <property type="entry name" value="outer_NodT"/>
    <property type="match status" value="1"/>
</dbReference>
<protein>
    <submittedName>
        <fullName evidence="4">Outer membrane efflux lipoprotein</fullName>
    </submittedName>
</protein>
<name>A0ABQ2P783_9NEIS</name>
<dbReference type="InterPro" id="IPR010131">
    <property type="entry name" value="MdtP/NodT-like"/>
</dbReference>
<keyword evidence="3" id="KW-0175">Coiled coil</keyword>
<keyword evidence="2" id="KW-0564">Palmitate</keyword>
<keyword evidence="2" id="KW-0812">Transmembrane</keyword>
<dbReference type="Gene3D" id="1.20.1600.10">
    <property type="entry name" value="Outer membrane efflux proteins (OEP)"/>
    <property type="match status" value="1"/>
</dbReference>
<comment type="subcellular location">
    <subcellularLocation>
        <location evidence="2">Cell membrane</location>
        <topology evidence="2">Lipid-anchor</topology>
    </subcellularLocation>
</comment>
<evidence type="ECO:0000256" key="1">
    <source>
        <dbReference type="ARBA" id="ARBA00007613"/>
    </source>
</evidence>
<dbReference type="PANTHER" id="PTHR30203">
    <property type="entry name" value="OUTER MEMBRANE CATION EFFLUX PROTEIN"/>
    <property type="match status" value="1"/>
</dbReference>
<evidence type="ECO:0000256" key="2">
    <source>
        <dbReference type="RuleBase" id="RU362097"/>
    </source>
</evidence>
<gene>
    <name evidence="4" type="ORF">GCM10010970_13430</name>
</gene>
<keyword evidence="2 4" id="KW-0449">Lipoprotein</keyword>
<feature type="coiled-coil region" evidence="3">
    <location>
        <begin position="68"/>
        <end position="95"/>
    </location>
</feature>
<dbReference type="Proteomes" id="UP000637267">
    <property type="component" value="Unassembled WGS sequence"/>
</dbReference>
<proteinExistence type="inferred from homology"/>
<keyword evidence="2" id="KW-1134">Transmembrane beta strand</keyword>
<dbReference type="SUPFAM" id="SSF56954">
    <property type="entry name" value="Outer membrane efflux proteins (OEP)"/>
    <property type="match status" value="1"/>
</dbReference>
<comment type="caution">
    <text evidence="4">The sequence shown here is derived from an EMBL/GenBank/DDBJ whole genome shotgun (WGS) entry which is preliminary data.</text>
</comment>
<dbReference type="RefSeq" id="WP_188703523.1">
    <property type="nucleotide sequence ID" value="NZ_BMLX01000002.1"/>
</dbReference>
<accession>A0ABQ2P783</accession>
<dbReference type="PROSITE" id="PS51257">
    <property type="entry name" value="PROKAR_LIPOPROTEIN"/>
    <property type="match status" value="1"/>
</dbReference>
<feature type="signal peptide" evidence="2">
    <location>
        <begin position="1"/>
        <end position="22"/>
    </location>
</feature>
<sequence>MKRNLTLTLMTFAMVAALSGCAVGPDYKGAPQIDTGTAFKEAAGFKQANPQDLAPRGNWWEIYGDSTLNGLMDQIKVTNQTVKQFEAQYRQAQAAGDVARAAYWPTLGLDLSASRSQSNTSTVSGTGGSQTTVQRSAVKNNYGAVLNASWEPDIWGKVRRQVEAQDASTQASAANLAAALLSAQATLAQDYFQLRVIDAQKVLLTQTVDAYQKSLTLTQNQYKAGIVTRADVAQAQTQLLTAQASLTDLGVSRAQLEHAIAILMGKAPANFSLEAQPALTATLPDVPAGVPSDLLQRRPDIAAAERAVAQANANVGVATAAMYPALTLSGSGGYQGNEWGSLFDLPNRIWSLGAGLTQPLFEGGLLKAGQQEAEAQYDATVAEYRQTVLGGLQEVEDNLATLRILQDEAQTQDLAVKAAQDSANLALNQYKAGTATYVNVATTQASLLSAERSALDLQQRRFTANVLLVKALGGGWQASQMTQNQTASAR</sequence>
<evidence type="ECO:0000313" key="4">
    <source>
        <dbReference type="EMBL" id="GGP20077.1"/>
    </source>
</evidence>
<feature type="chain" id="PRO_5044986727" evidence="2">
    <location>
        <begin position="23"/>
        <end position="490"/>
    </location>
</feature>
<evidence type="ECO:0000256" key="3">
    <source>
        <dbReference type="SAM" id="Coils"/>
    </source>
</evidence>
<evidence type="ECO:0000313" key="5">
    <source>
        <dbReference type="Proteomes" id="UP000637267"/>
    </source>
</evidence>
<comment type="similarity">
    <text evidence="1 2">Belongs to the outer membrane factor (OMF) (TC 1.B.17) family.</text>
</comment>
<dbReference type="Gene3D" id="2.20.200.10">
    <property type="entry name" value="Outer membrane efflux proteins (OEP)"/>
    <property type="match status" value="1"/>
</dbReference>
<dbReference type="EMBL" id="BMLX01000002">
    <property type="protein sequence ID" value="GGP20077.1"/>
    <property type="molecule type" value="Genomic_DNA"/>
</dbReference>
<dbReference type="InterPro" id="IPR003423">
    <property type="entry name" value="OMP_efflux"/>
</dbReference>
<reference evidence="5" key="1">
    <citation type="journal article" date="2019" name="Int. J. Syst. Evol. Microbiol.">
        <title>The Global Catalogue of Microorganisms (GCM) 10K type strain sequencing project: providing services to taxonomists for standard genome sequencing and annotation.</title>
        <authorList>
            <consortium name="The Broad Institute Genomics Platform"/>
            <consortium name="The Broad Institute Genome Sequencing Center for Infectious Disease"/>
            <person name="Wu L."/>
            <person name="Ma J."/>
        </authorList>
    </citation>
    <scope>NUCLEOTIDE SEQUENCE [LARGE SCALE GENOMIC DNA]</scope>
    <source>
        <strain evidence="5">CGMCC 1.8859</strain>
    </source>
</reference>
<organism evidence="4 5">
    <name type="scientific">Silvimonas iriomotensis</name>
    <dbReference type="NCBI Taxonomy" id="449662"/>
    <lineage>
        <taxon>Bacteria</taxon>
        <taxon>Pseudomonadati</taxon>
        <taxon>Pseudomonadota</taxon>
        <taxon>Betaproteobacteria</taxon>
        <taxon>Neisseriales</taxon>
        <taxon>Chitinibacteraceae</taxon>
        <taxon>Silvimonas</taxon>
    </lineage>
</organism>
<dbReference type="Pfam" id="PF02321">
    <property type="entry name" value="OEP"/>
    <property type="match status" value="2"/>
</dbReference>
<keyword evidence="5" id="KW-1185">Reference proteome</keyword>
<keyword evidence="2" id="KW-0472">Membrane</keyword>
<keyword evidence="2" id="KW-0732">Signal</keyword>
<dbReference type="PANTHER" id="PTHR30203:SF33">
    <property type="entry name" value="BLR4455 PROTEIN"/>
    <property type="match status" value="1"/>
</dbReference>